<feature type="transmembrane region" description="Helical" evidence="5">
    <location>
        <begin position="282"/>
        <end position="302"/>
    </location>
</feature>
<feature type="transmembrane region" description="Helical" evidence="5">
    <location>
        <begin position="69"/>
        <end position="94"/>
    </location>
</feature>
<dbReference type="InterPro" id="IPR001694">
    <property type="entry name" value="NADH_UbQ_OxRdtase_su1/FPO"/>
</dbReference>
<sequence>MKVLTFLFNFFVFPGFFFLTILGMFLTFLDRKLSARIQWRKGPPWYQPYLDFIKLLVKETIVPVNSSKFIFLLAPILSFVSAWISGTMICYFSLYPERSFIGDIIVILYFLTLVPIGFVLGASASRNPLSACGAQREITLLIGYELPFIFALLVPIIKSGGKLKLGEIILTQGGTPFLYSLSGILSFITLLFVFQAKLGYVPFDIAEAEQEIMAGTILEYSGVSLALFKLSKAILLLSLPTFLIALLWNAKNIFVFIIKFLFIFLLIILMKNTNPRLRIDQALKFFWFILGPISLIGVILALSGL</sequence>
<evidence type="ECO:0000313" key="6">
    <source>
        <dbReference type="EMBL" id="HGK63844.1"/>
    </source>
</evidence>
<name>A0A7V3ZVB2_UNCW3</name>
<evidence type="ECO:0000256" key="2">
    <source>
        <dbReference type="ARBA" id="ARBA00022692"/>
    </source>
</evidence>
<feature type="transmembrane region" description="Helical" evidence="5">
    <location>
        <begin position="137"/>
        <end position="157"/>
    </location>
</feature>
<comment type="subcellular location">
    <subcellularLocation>
        <location evidence="1">Membrane</location>
        <topology evidence="1">Multi-pass membrane protein</topology>
    </subcellularLocation>
</comment>
<dbReference type="EMBL" id="DTDR01000119">
    <property type="protein sequence ID" value="HGK63844.1"/>
    <property type="molecule type" value="Genomic_DNA"/>
</dbReference>
<dbReference type="Pfam" id="PF00146">
    <property type="entry name" value="NADHdh"/>
    <property type="match status" value="1"/>
</dbReference>
<keyword evidence="2 5" id="KW-0812">Transmembrane</keyword>
<evidence type="ECO:0000256" key="4">
    <source>
        <dbReference type="ARBA" id="ARBA00023136"/>
    </source>
</evidence>
<dbReference type="PANTHER" id="PTHR43359:SF1">
    <property type="entry name" value="FORMATE HYDROGENLYASE SUBUNIT 4-RELATED"/>
    <property type="match status" value="1"/>
</dbReference>
<evidence type="ECO:0000256" key="1">
    <source>
        <dbReference type="ARBA" id="ARBA00004141"/>
    </source>
</evidence>
<feature type="transmembrane region" description="Helical" evidence="5">
    <location>
        <begin position="230"/>
        <end position="247"/>
    </location>
</feature>
<dbReference type="GO" id="GO:0005886">
    <property type="term" value="C:plasma membrane"/>
    <property type="evidence" value="ECO:0007669"/>
    <property type="project" value="TreeGrafter"/>
</dbReference>
<feature type="transmembrane region" description="Helical" evidence="5">
    <location>
        <begin position="100"/>
        <end position="125"/>
    </location>
</feature>
<dbReference type="AlphaFoldDB" id="A0A7V3ZVB2"/>
<protein>
    <submittedName>
        <fullName evidence="6">NADH-quinone oxidoreductase subunit H</fullName>
    </submittedName>
</protein>
<feature type="transmembrane region" description="Helical" evidence="5">
    <location>
        <begin position="253"/>
        <end position="270"/>
    </location>
</feature>
<reference evidence="6" key="1">
    <citation type="journal article" date="2020" name="mSystems">
        <title>Genome- and Community-Level Interaction Insights into Carbon Utilization and Element Cycling Functions of Hydrothermarchaeota in Hydrothermal Sediment.</title>
        <authorList>
            <person name="Zhou Z."/>
            <person name="Liu Y."/>
            <person name="Xu W."/>
            <person name="Pan J."/>
            <person name="Luo Z.H."/>
            <person name="Li M."/>
        </authorList>
    </citation>
    <scope>NUCLEOTIDE SEQUENCE [LARGE SCALE GENOMIC DNA]</scope>
    <source>
        <strain evidence="6">SpSt-697</strain>
    </source>
</reference>
<dbReference type="InterPro" id="IPR018086">
    <property type="entry name" value="NADH_UbQ_OxRdtase_su1_CS"/>
</dbReference>
<keyword evidence="3 5" id="KW-1133">Transmembrane helix</keyword>
<accession>A0A7V3ZVB2</accession>
<evidence type="ECO:0000256" key="5">
    <source>
        <dbReference type="SAM" id="Phobius"/>
    </source>
</evidence>
<dbReference type="PROSITE" id="PS00668">
    <property type="entry name" value="COMPLEX1_ND1_2"/>
    <property type="match status" value="1"/>
</dbReference>
<gene>
    <name evidence="6" type="ORF">ENU74_04560</name>
</gene>
<evidence type="ECO:0000256" key="3">
    <source>
        <dbReference type="ARBA" id="ARBA00022989"/>
    </source>
</evidence>
<organism evidence="6">
    <name type="scientific">candidate division WOR-3 bacterium</name>
    <dbReference type="NCBI Taxonomy" id="2052148"/>
    <lineage>
        <taxon>Bacteria</taxon>
        <taxon>Bacteria division WOR-3</taxon>
    </lineage>
</organism>
<dbReference type="InterPro" id="IPR052561">
    <property type="entry name" value="ComplexI_Subunit1"/>
</dbReference>
<proteinExistence type="predicted"/>
<keyword evidence="4 5" id="KW-0472">Membrane</keyword>
<comment type="caution">
    <text evidence="6">The sequence shown here is derived from an EMBL/GenBank/DDBJ whole genome shotgun (WGS) entry which is preliminary data.</text>
</comment>
<dbReference type="PANTHER" id="PTHR43359">
    <property type="entry name" value="FORMATE HYDROGENLYASE SUBUNIT 4"/>
    <property type="match status" value="1"/>
</dbReference>
<feature type="transmembrane region" description="Helical" evidence="5">
    <location>
        <begin position="6"/>
        <end position="29"/>
    </location>
</feature>
<feature type="transmembrane region" description="Helical" evidence="5">
    <location>
        <begin position="177"/>
        <end position="194"/>
    </location>
</feature>